<accession>A0A0R3U264</accession>
<sequence length="108" mass="12214">MVPIFTLNNFRELAVYAACEYELYFFVEPCRCESRGDQKRSTNSDRKVKYEKERKGSERHGLEGMPPTPVPRTQSRSVGAIEASSGDRLYLPGLLDPISILVGPFTQN</sequence>
<evidence type="ECO:0000313" key="3">
    <source>
        <dbReference type="Proteomes" id="UP000267029"/>
    </source>
</evidence>
<organism evidence="4">
    <name type="scientific">Mesocestoides corti</name>
    <name type="common">Flatworm</name>
    <dbReference type="NCBI Taxonomy" id="53468"/>
    <lineage>
        <taxon>Eukaryota</taxon>
        <taxon>Metazoa</taxon>
        <taxon>Spiralia</taxon>
        <taxon>Lophotrochozoa</taxon>
        <taxon>Platyhelminthes</taxon>
        <taxon>Cestoda</taxon>
        <taxon>Eucestoda</taxon>
        <taxon>Cyclophyllidea</taxon>
        <taxon>Mesocestoididae</taxon>
        <taxon>Mesocestoides</taxon>
    </lineage>
</organism>
<evidence type="ECO:0000313" key="2">
    <source>
        <dbReference type="EMBL" id="VDD74519.1"/>
    </source>
</evidence>
<keyword evidence="3" id="KW-1185">Reference proteome</keyword>
<reference evidence="2 3" key="2">
    <citation type="submission" date="2018-10" db="EMBL/GenBank/DDBJ databases">
        <authorList>
            <consortium name="Pathogen Informatics"/>
        </authorList>
    </citation>
    <scope>NUCLEOTIDE SEQUENCE [LARGE SCALE GENOMIC DNA]</scope>
</reference>
<gene>
    <name evidence="2" type="ORF">MCOS_LOCUS522</name>
</gene>
<dbReference type="AlphaFoldDB" id="A0A0R3U264"/>
<proteinExistence type="predicted"/>
<feature type="compositionally biased region" description="Basic and acidic residues" evidence="1">
    <location>
        <begin position="34"/>
        <end position="62"/>
    </location>
</feature>
<evidence type="ECO:0000256" key="1">
    <source>
        <dbReference type="SAM" id="MobiDB-lite"/>
    </source>
</evidence>
<protein>
    <submittedName>
        <fullName evidence="2 4">Uncharacterized protein</fullName>
    </submittedName>
</protein>
<name>A0A0R3U264_MESCO</name>
<reference evidence="4" key="1">
    <citation type="submission" date="2017-02" db="UniProtKB">
        <authorList>
            <consortium name="WormBaseParasite"/>
        </authorList>
    </citation>
    <scope>IDENTIFICATION</scope>
</reference>
<dbReference type="WBParaSite" id="MCOS_0000052101-mRNA-1">
    <property type="protein sequence ID" value="MCOS_0000052101-mRNA-1"/>
    <property type="gene ID" value="MCOS_0000052101"/>
</dbReference>
<dbReference type="EMBL" id="UXSR01000047">
    <property type="protein sequence ID" value="VDD74519.1"/>
    <property type="molecule type" value="Genomic_DNA"/>
</dbReference>
<dbReference type="Proteomes" id="UP000267029">
    <property type="component" value="Unassembled WGS sequence"/>
</dbReference>
<feature type="region of interest" description="Disordered" evidence="1">
    <location>
        <begin position="34"/>
        <end position="77"/>
    </location>
</feature>
<evidence type="ECO:0000313" key="4">
    <source>
        <dbReference type="WBParaSite" id="MCOS_0000052101-mRNA-1"/>
    </source>
</evidence>